<keyword evidence="3" id="KW-1185">Reference proteome</keyword>
<name>A0A0C9V8Z2_SPHS4</name>
<feature type="region of interest" description="Disordered" evidence="1">
    <location>
        <begin position="1"/>
        <end position="29"/>
    </location>
</feature>
<evidence type="ECO:0000256" key="1">
    <source>
        <dbReference type="SAM" id="MobiDB-lite"/>
    </source>
</evidence>
<dbReference type="Proteomes" id="UP000054279">
    <property type="component" value="Unassembled WGS sequence"/>
</dbReference>
<sequence length="59" mass="6746">MNRERARNRERVHTSRAEHRTANYSNKSPYLYSSVGQSGQNLEGYADLHVTSVSPQLIL</sequence>
<accession>A0A0C9V8Z2</accession>
<evidence type="ECO:0000313" key="3">
    <source>
        <dbReference type="Proteomes" id="UP000054279"/>
    </source>
</evidence>
<feature type="non-terminal residue" evidence="2">
    <location>
        <position position="1"/>
    </location>
</feature>
<dbReference type="EMBL" id="KN837123">
    <property type="protein sequence ID" value="KIJ43439.1"/>
    <property type="molecule type" value="Genomic_DNA"/>
</dbReference>
<reference evidence="2 3" key="1">
    <citation type="submission" date="2014-06" db="EMBL/GenBank/DDBJ databases">
        <title>Evolutionary Origins and Diversification of the Mycorrhizal Mutualists.</title>
        <authorList>
            <consortium name="DOE Joint Genome Institute"/>
            <consortium name="Mycorrhizal Genomics Consortium"/>
            <person name="Kohler A."/>
            <person name="Kuo A."/>
            <person name="Nagy L.G."/>
            <person name="Floudas D."/>
            <person name="Copeland A."/>
            <person name="Barry K.W."/>
            <person name="Cichocki N."/>
            <person name="Veneault-Fourrey C."/>
            <person name="LaButti K."/>
            <person name="Lindquist E.A."/>
            <person name="Lipzen A."/>
            <person name="Lundell T."/>
            <person name="Morin E."/>
            <person name="Murat C."/>
            <person name="Riley R."/>
            <person name="Ohm R."/>
            <person name="Sun H."/>
            <person name="Tunlid A."/>
            <person name="Henrissat B."/>
            <person name="Grigoriev I.V."/>
            <person name="Hibbett D.S."/>
            <person name="Martin F."/>
        </authorList>
    </citation>
    <scope>NUCLEOTIDE SEQUENCE [LARGE SCALE GENOMIC DNA]</scope>
    <source>
        <strain evidence="2 3">SS14</strain>
    </source>
</reference>
<evidence type="ECO:0000313" key="2">
    <source>
        <dbReference type="EMBL" id="KIJ43439.1"/>
    </source>
</evidence>
<dbReference type="HOGENOM" id="CLU_3051939_0_0_1"/>
<gene>
    <name evidence="2" type="ORF">M422DRAFT_30890</name>
</gene>
<proteinExistence type="predicted"/>
<feature type="compositionally biased region" description="Basic and acidic residues" evidence="1">
    <location>
        <begin position="1"/>
        <end position="21"/>
    </location>
</feature>
<organism evidence="2 3">
    <name type="scientific">Sphaerobolus stellatus (strain SS14)</name>
    <dbReference type="NCBI Taxonomy" id="990650"/>
    <lineage>
        <taxon>Eukaryota</taxon>
        <taxon>Fungi</taxon>
        <taxon>Dikarya</taxon>
        <taxon>Basidiomycota</taxon>
        <taxon>Agaricomycotina</taxon>
        <taxon>Agaricomycetes</taxon>
        <taxon>Phallomycetidae</taxon>
        <taxon>Geastrales</taxon>
        <taxon>Sphaerobolaceae</taxon>
        <taxon>Sphaerobolus</taxon>
    </lineage>
</organism>
<protein>
    <submittedName>
        <fullName evidence="2">Uncharacterized protein</fullName>
    </submittedName>
</protein>
<dbReference type="AlphaFoldDB" id="A0A0C9V8Z2"/>